<keyword evidence="1" id="KW-1133">Transmembrane helix</keyword>
<dbReference type="Proteomes" id="UP000005408">
    <property type="component" value="Unassembled WGS sequence"/>
</dbReference>
<proteinExistence type="predicted"/>
<dbReference type="AlphaFoldDB" id="A0A8W8P3X5"/>
<reference evidence="3" key="1">
    <citation type="submission" date="2022-08" db="UniProtKB">
        <authorList>
            <consortium name="EnsemblMetazoa"/>
        </authorList>
    </citation>
    <scope>IDENTIFICATION</scope>
    <source>
        <strain evidence="3">05x7-T-G4-1.051#20</strain>
    </source>
</reference>
<dbReference type="PANTHER" id="PTHR46534">
    <property type="entry name" value="IGGFC_BINDING DOMAIN-CONTAINING PROTEIN"/>
    <property type="match status" value="1"/>
</dbReference>
<keyword evidence="1" id="KW-0812">Transmembrane</keyword>
<protein>
    <recommendedName>
        <fullName evidence="2">IgGFc-binding protein N-terminal domain-containing protein</fullName>
    </recommendedName>
</protein>
<evidence type="ECO:0000259" key="2">
    <source>
        <dbReference type="Pfam" id="PF17517"/>
    </source>
</evidence>
<keyword evidence="4" id="KW-1185">Reference proteome</keyword>
<feature type="transmembrane region" description="Helical" evidence="1">
    <location>
        <begin position="53"/>
        <end position="75"/>
    </location>
</feature>
<feature type="domain" description="IgGFc-binding protein N-terminal" evidence="2">
    <location>
        <begin position="223"/>
        <end position="518"/>
    </location>
</feature>
<sequence>MNSNFMYSRSARAPNQRPRAMVWETVEPNKDSNQIKVTKRGNQDRESNQRTCICCLLILITLLVSALYVALLLIFRKHSCAMFTTTNNEVNISLQTQTKHNEVNLSLQTQTTHIPISAQQRTIGSRGKAFVVLFMKYGYDATKNIYITSENGVQMNITTSPRLEASLKSITEKHRNIPSSQRIIIPHDMELQSFRIEYKAILIKTSSDVFVISHDDGDRSVGSTTHIPLHKLSTKYIVITSIPILNSTSQLAVSAIKDNTLISIRFKMKQNLPLHINGKTFYNGDVFKFSLNRFESYQIEHITDLTGTFVESSAEIAVFSGNDCNRLKDIGGCDHLIEQLPPTECVDKIYLVPPNSDDRETIIRIIAIENANISYMIGGVTQTRYLRKLDYFNTLITSNETCYIKSQAPIMVTAFGLHSKISKLGDPTMTIVPGINQYLNYYKIVVPSGYDHNYVSIMMKHSSKYFFRINGTVINTTDIVFEENLSVGNATYNVRSIRVVEGELTASTVNGERFGLMFAGVTYYEAYGFSGNSMLP</sequence>
<dbReference type="InterPro" id="IPR035234">
    <property type="entry name" value="IgGFc-bd_N"/>
</dbReference>
<organism evidence="3 4">
    <name type="scientific">Magallana gigas</name>
    <name type="common">Pacific oyster</name>
    <name type="synonym">Crassostrea gigas</name>
    <dbReference type="NCBI Taxonomy" id="29159"/>
    <lineage>
        <taxon>Eukaryota</taxon>
        <taxon>Metazoa</taxon>
        <taxon>Spiralia</taxon>
        <taxon>Lophotrochozoa</taxon>
        <taxon>Mollusca</taxon>
        <taxon>Bivalvia</taxon>
        <taxon>Autobranchia</taxon>
        <taxon>Pteriomorphia</taxon>
        <taxon>Ostreida</taxon>
        <taxon>Ostreoidea</taxon>
        <taxon>Ostreidae</taxon>
        <taxon>Magallana</taxon>
    </lineage>
</organism>
<dbReference type="PANTHER" id="PTHR46534:SF1">
    <property type="entry name" value="IGGFC-BINDING PROTEIN N-TERMINAL DOMAIN-CONTAINING PROTEIN"/>
    <property type="match status" value="1"/>
</dbReference>
<name>A0A8W8P3X5_MAGGI</name>
<accession>A0A8W8P3X5</accession>
<evidence type="ECO:0000256" key="1">
    <source>
        <dbReference type="SAM" id="Phobius"/>
    </source>
</evidence>
<keyword evidence="1" id="KW-0472">Membrane</keyword>
<evidence type="ECO:0000313" key="4">
    <source>
        <dbReference type="Proteomes" id="UP000005408"/>
    </source>
</evidence>
<evidence type="ECO:0000313" key="3">
    <source>
        <dbReference type="EnsemblMetazoa" id="G8869.1:cds"/>
    </source>
</evidence>
<dbReference type="Pfam" id="PF17517">
    <property type="entry name" value="IgGFc_binding"/>
    <property type="match status" value="1"/>
</dbReference>
<dbReference type="EnsemblMetazoa" id="G8869.1">
    <property type="protein sequence ID" value="G8869.1:cds"/>
    <property type="gene ID" value="G8869"/>
</dbReference>